<sequence>MSAPSRYQLNSTLNDIVSLLMVEEWNANASFSSYYKQCTPQECTYTYFGHNNVVYIVSTITGLIGGLTKVLQIIIPPIVEFVRKKKRPKEEVAEMSSPKSTKSSHTTKAKIGRHDLEQYYDDFKEYNVGDLKVPQAVITRWNSQFNTVSQILDIPSVLLSDILTDQKKGELILSIKDLHVLREFISAFTLFAEATTKTQAERCVSISLVAPSILSIYFDLENELKVCEYSSSLCKMLIYSLKQRFGGLLLSLEIPVNGSIKRRNTFSLFSDDIFLISSFLDGQFRLRWILQSLLPEEAKNRLGEKIKRLVVQAAVQVCHSTNNNQSVDDAQGNKFSNVSQKAQQYVKTFNIIKSHPPPIDPHDMGNQLISTRLFVVCLLAALFILTVYTALIDVTITHTVASPSLEQYEKLYENYPLTLSCPCKTISCAPQACTYTYSGHNNVVYIVTTITGLIGGLTKVLQIIIPPIVEFVRKKKRPKEEVAGSTPVQSKSRIYYEKVKHTIKTVNMFAPKLTTDDGELKVEVTAT</sequence>
<evidence type="ECO:0000256" key="1">
    <source>
        <dbReference type="SAM" id="MobiDB-lite"/>
    </source>
</evidence>
<proteinExistence type="predicted"/>
<comment type="caution">
    <text evidence="3">The sequence shown here is derived from an EMBL/GenBank/DDBJ whole genome shotgun (WGS) entry which is preliminary data.</text>
</comment>
<keyword evidence="2" id="KW-1133">Transmembrane helix</keyword>
<dbReference type="EMBL" id="CAJOBC010007845">
    <property type="protein sequence ID" value="CAF3944941.1"/>
    <property type="molecule type" value="Genomic_DNA"/>
</dbReference>
<organism evidence="3 5">
    <name type="scientific">Didymodactylos carnosus</name>
    <dbReference type="NCBI Taxonomy" id="1234261"/>
    <lineage>
        <taxon>Eukaryota</taxon>
        <taxon>Metazoa</taxon>
        <taxon>Spiralia</taxon>
        <taxon>Gnathifera</taxon>
        <taxon>Rotifera</taxon>
        <taxon>Eurotatoria</taxon>
        <taxon>Bdelloidea</taxon>
        <taxon>Philodinida</taxon>
        <taxon>Philodinidae</taxon>
        <taxon>Didymodactylos</taxon>
    </lineage>
</organism>
<dbReference type="SUPFAM" id="SSF53098">
    <property type="entry name" value="Ribonuclease H-like"/>
    <property type="match status" value="1"/>
</dbReference>
<reference evidence="3" key="1">
    <citation type="submission" date="2021-02" db="EMBL/GenBank/DDBJ databases">
        <authorList>
            <person name="Nowell W R."/>
        </authorList>
    </citation>
    <scope>NUCLEOTIDE SEQUENCE</scope>
</reference>
<dbReference type="AlphaFoldDB" id="A0A814UVI3"/>
<evidence type="ECO:0000313" key="5">
    <source>
        <dbReference type="Proteomes" id="UP000663829"/>
    </source>
</evidence>
<evidence type="ECO:0000313" key="4">
    <source>
        <dbReference type="EMBL" id="CAF3944941.1"/>
    </source>
</evidence>
<keyword evidence="2" id="KW-0812">Transmembrane</keyword>
<dbReference type="EMBL" id="CAJNOQ010007844">
    <property type="protein sequence ID" value="CAF1180670.1"/>
    <property type="molecule type" value="Genomic_DNA"/>
</dbReference>
<protein>
    <submittedName>
        <fullName evidence="3">Uncharacterized protein</fullName>
    </submittedName>
</protein>
<name>A0A814UVI3_9BILA</name>
<keyword evidence="2" id="KW-0472">Membrane</keyword>
<dbReference type="Proteomes" id="UP000663829">
    <property type="component" value="Unassembled WGS sequence"/>
</dbReference>
<evidence type="ECO:0000313" key="3">
    <source>
        <dbReference type="EMBL" id="CAF1180670.1"/>
    </source>
</evidence>
<feature type="transmembrane region" description="Helical" evidence="2">
    <location>
        <begin position="444"/>
        <end position="469"/>
    </location>
</feature>
<feature type="non-terminal residue" evidence="3">
    <location>
        <position position="527"/>
    </location>
</feature>
<accession>A0A814UVI3</accession>
<feature type="region of interest" description="Disordered" evidence="1">
    <location>
        <begin position="90"/>
        <end position="109"/>
    </location>
</feature>
<evidence type="ECO:0000256" key="2">
    <source>
        <dbReference type="SAM" id="Phobius"/>
    </source>
</evidence>
<dbReference type="OrthoDB" id="10057873at2759"/>
<feature type="transmembrane region" description="Helical" evidence="2">
    <location>
        <begin position="54"/>
        <end position="79"/>
    </location>
</feature>
<dbReference type="Proteomes" id="UP000681722">
    <property type="component" value="Unassembled WGS sequence"/>
</dbReference>
<keyword evidence="5" id="KW-1185">Reference proteome</keyword>
<feature type="transmembrane region" description="Helical" evidence="2">
    <location>
        <begin position="373"/>
        <end position="392"/>
    </location>
</feature>
<dbReference type="InterPro" id="IPR012337">
    <property type="entry name" value="RNaseH-like_sf"/>
</dbReference>
<gene>
    <name evidence="3" type="ORF">GPM918_LOCUS22684</name>
    <name evidence="4" type="ORF">SRO942_LOCUS22683</name>
</gene>